<dbReference type="PANTHER" id="PTHR33169:SF14">
    <property type="entry name" value="TRANSCRIPTIONAL REGULATOR RV3488"/>
    <property type="match status" value="1"/>
</dbReference>
<dbReference type="Gene3D" id="1.10.10.10">
    <property type="entry name" value="Winged helix-like DNA-binding domain superfamily/Winged helix DNA-binding domain"/>
    <property type="match status" value="1"/>
</dbReference>
<dbReference type="PANTHER" id="PTHR33169">
    <property type="entry name" value="PADR-FAMILY TRANSCRIPTIONAL REGULATOR"/>
    <property type="match status" value="1"/>
</dbReference>
<feature type="region of interest" description="Disordered" evidence="1">
    <location>
        <begin position="183"/>
        <end position="203"/>
    </location>
</feature>
<accession>A0ABP8UHU3</accession>
<reference evidence="4" key="1">
    <citation type="journal article" date="2019" name="Int. J. Syst. Evol. Microbiol.">
        <title>The Global Catalogue of Microorganisms (GCM) 10K type strain sequencing project: providing services to taxonomists for standard genome sequencing and annotation.</title>
        <authorList>
            <consortium name="The Broad Institute Genomics Platform"/>
            <consortium name="The Broad Institute Genome Sequencing Center for Infectious Disease"/>
            <person name="Wu L."/>
            <person name="Ma J."/>
        </authorList>
    </citation>
    <scope>NUCLEOTIDE SEQUENCE [LARGE SCALE GENOMIC DNA]</scope>
    <source>
        <strain evidence="4">JCM 17939</strain>
    </source>
</reference>
<dbReference type="InterPro" id="IPR036388">
    <property type="entry name" value="WH-like_DNA-bd_sf"/>
</dbReference>
<sequence length="203" mass="23242">MSRPLTPLALAVLSLLGKEPMHPYEMQQRIRDYSIDQVVKVAHGSLYHTVERLAGQGLIEPVETTREGRRPERTVYAITEQGRDEAYSRLREFLRHPAQEYPIFDMALSFLGMLPPEEAAQLLDRRAVRLEAQLAAHDTVLANLTKQGLERVQLIELEFCNARMRSELEFVRALSDDIKNGRMTWRPPAAETGRTTTNEEMAR</sequence>
<proteinExistence type="predicted"/>
<dbReference type="InterPro" id="IPR036390">
    <property type="entry name" value="WH_DNA-bd_sf"/>
</dbReference>
<dbReference type="EMBL" id="BAABHK010000009">
    <property type="protein sequence ID" value="GAA4631407.1"/>
    <property type="molecule type" value="Genomic_DNA"/>
</dbReference>
<name>A0ABP8UHU3_9ACTN</name>
<evidence type="ECO:0000313" key="3">
    <source>
        <dbReference type="EMBL" id="GAA4631407.1"/>
    </source>
</evidence>
<dbReference type="Proteomes" id="UP001501442">
    <property type="component" value="Unassembled WGS sequence"/>
</dbReference>
<feature type="compositionally biased region" description="Polar residues" evidence="1">
    <location>
        <begin position="193"/>
        <end position="203"/>
    </location>
</feature>
<dbReference type="SUPFAM" id="SSF46785">
    <property type="entry name" value="Winged helix' DNA-binding domain"/>
    <property type="match status" value="1"/>
</dbReference>
<evidence type="ECO:0000256" key="1">
    <source>
        <dbReference type="SAM" id="MobiDB-lite"/>
    </source>
</evidence>
<keyword evidence="4" id="KW-1185">Reference proteome</keyword>
<organism evidence="3 4">
    <name type="scientific">Actinoallomurus vinaceus</name>
    <dbReference type="NCBI Taxonomy" id="1080074"/>
    <lineage>
        <taxon>Bacteria</taxon>
        <taxon>Bacillati</taxon>
        <taxon>Actinomycetota</taxon>
        <taxon>Actinomycetes</taxon>
        <taxon>Streptosporangiales</taxon>
        <taxon>Thermomonosporaceae</taxon>
        <taxon>Actinoallomurus</taxon>
    </lineage>
</organism>
<protein>
    <submittedName>
        <fullName evidence="3">PadR family transcriptional regulator</fullName>
    </submittedName>
</protein>
<evidence type="ECO:0000259" key="2">
    <source>
        <dbReference type="Pfam" id="PF03551"/>
    </source>
</evidence>
<feature type="domain" description="Transcription regulator PadR N-terminal" evidence="2">
    <location>
        <begin position="12"/>
        <end position="85"/>
    </location>
</feature>
<dbReference type="InterPro" id="IPR052509">
    <property type="entry name" value="Metal_resp_DNA-bind_regulator"/>
</dbReference>
<gene>
    <name evidence="3" type="ORF">GCM10023196_060730</name>
</gene>
<dbReference type="RefSeq" id="WP_345434520.1">
    <property type="nucleotide sequence ID" value="NZ_BAABHK010000009.1"/>
</dbReference>
<dbReference type="Pfam" id="PF03551">
    <property type="entry name" value="PadR"/>
    <property type="match status" value="1"/>
</dbReference>
<comment type="caution">
    <text evidence="3">The sequence shown here is derived from an EMBL/GenBank/DDBJ whole genome shotgun (WGS) entry which is preliminary data.</text>
</comment>
<dbReference type="InterPro" id="IPR005149">
    <property type="entry name" value="Tscrpt_reg_PadR_N"/>
</dbReference>
<evidence type="ECO:0000313" key="4">
    <source>
        <dbReference type="Proteomes" id="UP001501442"/>
    </source>
</evidence>